<reference evidence="3 4" key="1">
    <citation type="submission" date="2012-05" db="EMBL/GenBank/DDBJ databases">
        <title>Recombination and specialization in a pathogen metapopulation.</title>
        <authorList>
            <person name="Gardiner A."/>
            <person name="Kemen E."/>
            <person name="Schultz-Larsen T."/>
            <person name="MacLean D."/>
            <person name="Van Oosterhout C."/>
            <person name="Jones J.D.G."/>
        </authorList>
    </citation>
    <scope>NUCLEOTIDE SEQUENCE [LARGE SCALE GENOMIC DNA]</scope>
    <source>
        <strain evidence="3 4">Ac Nc2</strain>
    </source>
</reference>
<gene>
    <name evidence="3" type="ORF">BN9_042300</name>
</gene>
<dbReference type="STRING" id="65357.A0A024G9B4"/>
<dbReference type="PANTHER" id="PTHR19957:SF38">
    <property type="entry name" value="LD27581P"/>
    <property type="match status" value="1"/>
</dbReference>
<dbReference type="GO" id="GO:0048278">
    <property type="term" value="P:vesicle docking"/>
    <property type="evidence" value="ECO:0007669"/>
    <property type="project" value="TreeGrafter"/>
</dbReference>
<dbReference type="GO" id="GO:0031201">
    <property type="term" value="C:SNARE complex"/>
    <property type="evidence" value="ECO:0007669"/>
    <property type="project" value="TreeGrafter"/>
</dbReference>
<dbReference type="GO" id="GO:0005484">
    <property type="term" value="F:SNAP receptor activity"/>
    <property type="evidence" value="ECO:0007669"/>
    <property type="project" value="TreeGrafter"/>
</dbReference>
<sequence length="250" mass="28135">MSFADIAKKHTSGYGENSVEANGLSSFRNSTQLGKASTNQNKQALETATFKLEQFQRQTIAIKRLAGNMHSINADVHDRIRFAMLLQGEIADALQRIPQTPSHTLVKRKFCKDFQIVSNQLEAAVKEIAAFEQTQQQNLKRHLIGTQLLDQDHNCLQVEHDGQTLEFQALEQDIVQNEAIIEEREKDIAKIHQSVAQVNEIFRDLAAIVEEQQVTVDTIETNVGETLVKTKQGLEQVRKAADSQRTCSIQ</sequence>
<evidence type="ECO:0000259" key="2">
    <source>
        <dbReference type="PROSITE" id="PS50192"/>
    </source>
</evidence>
<proteinExistence type="inferred from homology"/>
<dbReference type="PROSITE" id="PS50192">
    <property type="entry name" value="T_SNARE"/>
    <property type="match status" value="1"/>
</dbReference>
<keyword evidence="4" id="KW-1185">Reference proteome</keyword>
<evidence type="ECO:0000313" key="4">
    <source>
        <dbReference type="Proteomes" id="UP000053237"/>
    </source>
</evidence>
<name>A0A024G9B4_9STRA</name>
<dbReference type="GO" id="GO:0006886">
    <property type="term" value="P:intracellular protein transport"/>
    <property type="evidence" value="ECO:0007669"/>
    <property type="project" value="TreeGrafter"/>
</dbReference>
<dbReference type="InterPro" id="IPR000727">
    <property type="entry name" value="T_SNARE_dom"/>
</dbReference>
<dbReference type="InterPro" id="IPR045242">
    <property type="entry name" value="Syntaxin"/>
</dbReference>
<feature type="domain" description="T-SNARE coiled-coil homology" evidence="2">
    <location>
        <begin position="178"/>
        <end position="240"/>
    </location>
</feature>
<protein>
    <recommendedName>
        <fullName evidence="2">t-SNARE coiled-coil homology domain-containing protein</fullName>
    </recommendedName>
</protein>
<evidence type="ECO:0000313" key="3">
    <source>
        <dbReference type="EMBL" id="CCI43446.1"/>
    </source>
</evidence>
<dbReference type="SMART" id="SM00397">
    <property type="entry name" value="t_SNARE"/>
    <property type="match status" value="1"/>
</dbReference>
<dbReference type="EMBL" id="CAIX01000049">
    <property type="protein sequence ID" value="CCI43446.1"/>
    <property type="molecule type" value="Genomic_DNA"/>
</dbReference>
<dbReference type="GO" id="GO:0012505">
    <property type="term" value="C:endomembrane system"/>
    <property type="evidence" value="ECO:0007669"/>
    <property type="project" value="TreeGrafter"/>
</dbReference>
<dbReference type="GO" id="GO:0006906">
    <property type="term" value="P:vesicle fusion"/>
    <property type="evidence" value="ECO:0007669"/>
    <property type="project" value="TreeGrafter"/>
</dbReference>
<comment type="caution">
    <text evidence="3">The sequence shown here is derived from an EMBL/GenBank/DDBJ whole genome shotgun (WGS) entry which is preliminary data.</text>
</comment>
<dbReference type="PANTHER" id="PTHR19957">
    <property type="entry name" value="SYNTAXIN"/>
    <property type="match status" value="1"/>
</dbReference>
<dbReference type="SUPFAM" id="SSF47661">
    <property type="entry name" value="t-snare proteins"/>
    <property type="match status" value="1"/>
</dbReference>
<dbReference type="OrthoDB" id="364348at2759"/>
<dbReference type="Proteomes" id="UP000053237">
    <property type="component" value="Unassembled WGS sequence"/>
</dbReference>
<comment type="similarity">
    <text evidence="1">Belongs to the syntaxin family.</text>
</comment>
<dbReference type="GO" id="GO:0000149">
    <property type="term" value="F:SNARE binding"/>
    <property type="evidence" value="ECO:0007669"/>
    <property type="project" value="TreeGrafter"/>
</dbReference>
<dbReference type="InParanoid" id="A0A024G9B4"/>
<accession>A0A024G9B4</accession>
<dbReference type="AlphaFoldDB" id="A0A024G9B4"/>
<organism evidence="3 4">
    <name type="scientific">Albugo candida</name>
    <dbReference type="NCBI Taxonomy" id="65357"/>
    <lineage>
        <taxon>Eukaryota</taxon>
        <taxon>Sar</taxon>
        <taxon>Stramenopiles</taxon>
        <taxon>Oomycota</taxon>
        <taxon>Peronosporomycetes</taxon>
        <taxon>Albuginales</taxon>
        <taxon>Albuginaceae</taxon>
        <taxon>Albugo</taxon>
    </lineage>
</organism>
<dbReference type="CDD" id="cd15840">
    <property type="entry name" value="SNARE_Qa"/>
    <property type="match status" value="1"/>
</dbReference>
<dbReference type="InterPro" id="IPR010989">
    <property type="entry name" value="SNARE"/>
</dbReference>
<evidence type="ECO:0000256" key="1">
    <source>
        <dbReference type="ARBA" id="ARBA00009063"/>
    </source>
</evidence>
<dbReference type="Gene3D" id="1.20.5.110">
    <property type="match status" value="1"/>
</dbReference>